<dbReference type="Proteomes" id="UP001235939">
    <property type="component" value="Chromosome 01"/>
</dbReference>
<evidence type="ECO:0000313" key="4">
    <source>
        <dbReference type="Proteomes" id="UP001235939"/>
    </source>
</evidence>
<reference evidence="3 4" key="1">
    <citation type="submission" date="2022-01" db="EMBL/GenBank/DDBJ databases">
        <title>A chromosomal length assembly of Cordylochernes scorpioides.</title>
        <authorList>
            <person name="Zeh D."/>
            <person name="Zeh J."/>
        </authorList>
    </citation>
    <scope>NUCLEOTIDE SEQUENCE [LARGE SCALE GENOMIC DNA]</scope>
    <source>
        <strain evidence="3">IN4F17</strain>
        <tissue evidence="3">Whole Body</tissue>
    </source>
</reference>
<dbReference type="InterPro" id="IPR000237">
    <property type="entry name" value="GRIP_dom"/>
</dbReference>
<keyword evidence="1" id="KW-0175">Coiled coil</keyword>
<name>A0ABY6JW95_9ARAC</name>
<feature type="domain" description="GRIP" evidence="2">
    <location>
        <begin position="108"/>
        <end position="155"/>
    </location>
</feature>
<dbReference type="EMBL" id="CP092863">
    <property type="protein sequence ID" value="UYV60271.1"/>
    <property type="molecule type" value="Genomic_DNA"/>
</dbReference>
<accession>A0ABY6JW95</accession>
<gene>
    <name evidence="3" type="ORF">LAZ67_1000661</name>
</gene>
<evidence type="ECO:0000259" key="2">
    <source>
        <dbReference type="PROSITE" id="PS50913"/>
    </source>
</evidence>
<protein>
    <recommendedName>
        <fullName evidence="2">GRIP domain-containing protein</fullName>
    </recommendedName>
</protein>
<evidence type="ECO:0000256" key="1">
    <source>
        <dbReference type="SAM" id="Coils"/>
    </source>
</evidence>
<feature type="coiled-coil region" evidence="1">
    <location>
        <begin position="7"/>
        <end position="34"/>
    </location>
</feature>
<dbReference type="PROSITE" id="PS50913">
    <property type="entry name" value="GRIP"/>
    <property type="match status" value="1"/>
</dbReference>
<sequence length="165" mass="19467">MELQPLYERAQERVRMLEAQVDVLKQELKTQEERHSQMYLKMYKKGQEAAKFEHADEVLEFAHRAPKRVSVPELLQQLHRTEQELEATKDLYRSEVMSRGSTASVASSSQPDYTLPFLKDAMFYFLTERDNQQHLRAIQNILGFSDKEREAVSKSLKYRRSFLIP</sequence>
<organism evidence="3 4">
    <name type="scientific">Cordylochernes scorpioides</name>
    <dbReference type="NCBI Taxonomy" id="51811"/>
    <lineage>
        <taxon>Eukaryota</taxon>
        <taxon>Metazoa</taxon>
        <taxon>Ecdysozoa</taxon>
        <taxon>Arthropoda</taxon>
        <taxon>Chelicerata</taxon>
        <taxon>Arachnida</taxon>
        <taxon>Pseudoscorpiones</taxon>
        <taxon>Cheliferoidea</taxon>
        <taxon>Chernetidae</taxon>
        <taxon>Cordylochernes</taxon>
    </lineage>
</organism>
<evidence type="ECO:0000313" key="3">
    <source>
        <dbReference type="EMBL" id="UYV60271.1"/>
    </source>
</evidence>
<keyword evidence="4" id="KW-1185">Reference proteome</keyword>
<proteinExistence type="predicted"/>
<dbReference type="Pfam" id="PF01465">
    <property type="entry name" value="GRIP"/>
    <property type="match status" value="1"/>
</dbReference>